<name>A0A1J9PZ14_9EURO</name>
<sequence length="534" mass="60444">MSARQYASPQSREDSAWTWIAEHYSQPETYEIPLRTMYALNSTAGAHPPFSSLPKSPGAVPTSPFSREFDGNAFPPSRHNPGHKEEKTPAFNVNSTAALFKMHLMSQISQLPSQPCSLPPNFIASFVRRCFPENLTLVDFPQALTALDYLRDLEQRRGKEIKAALGKLGVLDDAFDKDDLFKRYPGVASWIDSIMEKDRIAAALYSQVYLRLRHWTLINEMLLPPFNKAHCVAMLNTLFPAVISVRPAAHVCERLLMEERHRFFRYICQVEDKGQRVLDPLISKDKRPGESTGWPVVHEYINKYMCLAIDIINECFDINSRDSVEEQSGYHRHNKGRKVDSGISFGSNSDYHRPSTSSSSSNTNNNDYHCNNTNVNHNYNNSTSSATSGFFNKPLPPSPTAKASKTPKTSKTSGSSTLERISKELRKMRSRGDFNEDKVKPPKSSRTIGTLRKMRSTSILGERDRNLGSNHDEGEFDAEEFRRKRMIWEAKHNHTYSSSSNNSNNTHNDIKANSNHAQADWANPTETHNKRVSA</sequence>
<dbReference type="AlphaFoldDB" id="A0A1J9PZ14"/>
<evidence type="ECO:0000313" key="2">
    <source>
        <dbReference type="EMBL" id="OJD21590.1"/>
    </source>
</evidence>
<feature type="region of interest" description="Disordered" evidence="1">
    <location>
        <begin position="327"/>
        <end position="448"/>
    </location>
</feature>
<feature type="compositionally biased region" description="Low complexity" evidence="1">
    <location>
        <begin position="355"/>
        <end position="385"/>
    </location>
</feature>
<dbReference type="OrthoDB" id="3533623at2759"/>
<feature type="region of interest" description="Disordered" evidence="1">
    <location>
        <begin position="494"/>
        <end position="534"/>
    </location>
</feature>
<dbReference type="EMBL" id="LGTZ01001357">
    <property type="protein sequence ID" value="OJD21590.1"/>
    <property type="molecule type" value="Genomic_DNA"/>
</dbReference>
<protein>
    <submittedName>
        <fullName evidence="2">Uncharacterized protein</fullName>
    </submittedName>
</protein>
<dbReference type="Proteomes" id="UP000242791">
    <property type="component" value="Unassembled WGS sequence"/>
</dbReference>
<comment type="caution">
    <text evidence="2">The sequence shown here is derived from an EMBL/GenBank/DDBJ whole genome shotgun (WGS) entry which is preliminary data.</text>
</comment>
<feature type="compositionally biased region" description="Low complexity" evidence="1">
    <location>
        <begin position="495"/>
        <end position="507"/>
    </location>
</feature>
<keyword evidence="3" id="KW-1185">Reference proteome</keyword>
<organism evidence="2 3">
    <name type="scientific">Blastomyces percursus</name>
    <dbReference type="NCBI Taxonomy" id="1658174"/>
    <lineage>
        <taxon>Eukaryota</taxon>
        <taxon>Fungi</taxon>
        <taxon>Dikarya</taxon>
        <taxon>Ascomycota</taxon>
        <taxon>Pezizomycotina</taxon>
        <taxon>Eurotiomycetes</taxon>
        <taxon>Eurotiomycetidae</taxon>
        <taxon>Onygenales</taxon>
        <taxon>Ajellomycetaceae</taxon>
        <taxon>Blastomyces</taxon>
    </lineage>
</organism>
<feature type="compositionally biased region" description="Basic and acidic residues" evidence="1">
    <location>
        <begin position="420"/>
        <end position="440"/>
    </location>
</feature>
<reference evidence="2 3" key="1">
    <citation type="submission" date="2015-08" db="EMBL/GenBank/DDBJ databases">
        <title>Emmonsia species relationships and genome sequence.</title>
        <authorList>
            <person name="Cuomo C.A."/>
            <person name="Schwartz I.S."/>
            <person name="Kenyon C."/>
            <person name="De Hoog G.S."/>
            <person name="Govender N.P."/>
            <person name="Botha A."/>
            <person name="Moreno L."/>
            <person name="De Vries M."/>
            <person name="Munoz J.F."/>
            <person name="Stielow J.B."/>
        </authorList>
    </citation>
    <scope>NUCLEOTIDE SEQUENCE [LARGE SCALE GENOMIC DNA]</scope>
    <source>
        <strain evidence="2 3">EI222</strain>
    </source>
</reference>
<accession>A0A1J9PZ14</accession>
<dbReference type="VEuPathDB" id="FungiDB:ACJ73_07068"/>
<gene>
    <name evidence="2" type="ORF">ACJ73_07068</name>
</gene>
<feature type="compositionally biased region" description="Low complexity" evidence="1">
    <location>
        <begin position="400"/>
        <end position="413"/>
    </location>
</feature>
<evidence type="ECO:0000313" key="3">
    <source>
        <dbReference type="Proteomes" id="UP000242791"/>
    </source>
</evidence>
<evidence type="ECO:0000256" key="1">
    <source>
        <dbReference type="SAM" id="MobiDB-lite"/>
    </source>
</evidence>
<proteinExistence type="predicted"/>